<comment type="caution">
    <text evidence="2">The sequence shown here is derived from an EMBL/GenBank/DDBJ whole genome shotgun (WGS) entry which is preliminary data.</text>
</comment>
<dbReference type="InterPro" id="IPR025164">
    <property type="entry name" value="Toastrack_DUF4097"/>
</dbReference>
<protein>
    <submittedName>
        <fullName evidence="2">DUF4097 domain-containing protein</fullName>
    </submittedName>
</protein>
<dbReference type="Pfam" id="PF13349">
    <property type="entry name" value="DUF4097"/>
    <property type="match status" value="1"/>
</dbReference>
<proteinExistence type="predicted"/>
<gene>
    <name evidence="2" type="ORF">FPZ12_005760</name>
</gene>
<organism evidence="2 3">
    <name type="scientific">Amycolatopsis acidicola</name>
    <dbReference type="NCBI Taxonomy" id="2596893"/>
    <lineage>
        <taxon>Bacteria</taxon>
        <taxon>Bacillati</taxon>
        <taxon>Actinomycetota</taxon>
        <taxon>Actinomycetes</taxon>
        <taxon>Pseudonocardiales</taxon>
        <taxon>Pseudonocardiaceae</taxon>
        <taxon>Amycolatopsis</taxon>
    </lineage>
</organism>
<feature type="domain" description="DUF4097" evidence="1">
    <location>
        <begin position="43"/>
        <end position="261"/>
    </location>
</feature>
<evidence type="ECO:0000313" key="3">
    <source>
        <dbReference type="Proteomes" id="UP000319769"/>
    </source>
</evidence>
<dbReference type="AlphaFoldDB" id="A0A5N0VLT2"/>
<evidence type="ECO:0000259" key="1">
    <source>
        <dbReference type="Pfam" id="PF13349"/>
    </source>
</evidence>
<dbReference type="EMBL" id="VMNW02000005">
    <property type="protein sequence ID" value="KAA9165571.1"/>
    <property type="molecule type" value="Genomic_DNA"/>
</dbReference>
<evidence type="ECO:0000313" key="2">
    <source>
        <dbReference type="EMBL" id="KAA9165571.1"/>
    </source>
</evidence>
<accession>A0A5N0VLT2</accession>
<dbReference type="Gene3D" id="2.160.20.120">
    <property type="match status" value="1"/>
</dbReference>
<dbReference type="OrthoDB" id="3252095at2"/>
<sequence>MPTFETPAPIAVTVELGVGYLHVTATDRTDTVVEVRPTQEGDESDVKAAKQVRTEYNDGTLLITGPKIRAFDMSKKSRSVDVNLELPAGSRLSVKTQLGDLQATGELGECSYKTGAGHVQFDATGQLHVDTGAGHVKVNRIAGTADISTGTGRVQIGEAEGALVAKNSNGEIHIGDAAGDLEAKTSNGTITVGAVHRGSVSLKTAHGDIEAGISKGVAAWLDVHTGYGRLRNELEEPAAEPGPTEDTVEVRADSGFGDITIRRA</sequence>
<dbReference type="Proteomes" id="UP000319769">
    <property type="component" value="Unassembled WGS sequence"/>
</dbReference>
<reference evidence="2" key="1">
    <citation type="submission" date="2019-09" db="EMBL/GenBank/DDBJ databases">
        <authorList>
            <person name="Teo W.F.A."/>
            <person name="Duangmal K."/>
        </authorList>
    </citation>
    <scope>NUCLEOTIDE SEQUENCE [LARGE SCALE GENOMIC DNA]</scope>
    <source>
        <strain evidence="2">K81G1</strain>
    </source>
</reference>
<name>A0A5N0VLT2_9PSEU</name>
<keyword evidence="3" id="KW-1185">Reference proteome</keyword>
<dbReference type="RefSeq" id="WP_144746085.1">
    <property type="nucleotide sequence ID" value="NZ_VMNW02000005.1"/>
</dbReference>